<evidence type="ECO:0000313" key="1">
    <source>
        <dbReference type="EMBL" id="JAE10331.1"/>
    </source>
</evidence>
<reference evidence="1" key="2">
    <citation type="journal article" date="2015" name="Data Brief">
        <title>Shoot transcriptome of the giant reed, Arundo donax.</title>
        <authorList>
            <person name="Barrero R.A."/>
            <person name="Guerrero F.D."/>
            <person name="Moolhuijzen P."/>
            <person name="Goolsby J.A."/>
            <person name="Tidwell J."/>
            <person name="Bellgard S.E."/>
            <person name="Bellgard M.I."/>
        </authorList>
    </citation>
    <scope>NUCLEOTIDE SEQUENCE</scope>
    <source>
        <tissue evidence="1">Shoot tissue taken approximately 20 cm above the soil surface</tissue>
    </source>
</reference>
<organism evidence="1">
    <name type="scientific">Arundo donax</name>
    <name type="common">Giant reed</name>
    <name type="synonym">Donax arundinaceus</name>
    <dbReference type="NCBI Taxonomy" id="35708"/>
    <lineage>
        <taxon>Eukaryota</taxon>
        <taxon>Viridiplantae</taxon>
        <taxon>Streptophyta</taxon>
        <taxon>Embryophyta</taxon>
        <taxon>Tracheophyta</taxon>
        <taxon>Spermatophyta</taxon>
        <taxon>Magnoliopsida</taxon>
        <taxon>Liliopsida</taxon>
        <taxon>Poales</taxon>
        <taxon>Poaceae</taxon>
        <taxon>PACMAD clade</taxon>
        <taxon>Arundinoideae</taxon>
        <taxon>Arundineae</taxon>
        <taxon>Arundo</taxon>
    </lineage>
</organism>
<dbReference type="EMBL" id="GBRH01187565">
    <property type="protein sequence ID" value="JAE10331.1"/>
    <property type="molecule type" value="Transcribed_RNA"/>
</dbReference>
<name>A0A0A9FJM4_ARUDO</name>
<proteinExistence type="predicted"/>
<reference evidence="1" key="1">
    <citation type="submission" date="2014-09" db="EMBL/GenBank/DDBJ databases">
        <authorList>
            <person name="Magalhaes I.L.F."/>
            <person name="Oliveira U."/>
            <person name="Santos F.R."/>
            <person name="Vidigal T.H.D.A."/>
            <person name="Brescovit A.D."/>
            <person name="Santos A.J."/>
        </authorList>
    </citation>
    <scope>NUCLEOTIDE SEQUENCE</scope>
    <source>
        <tissue evidence="1">Shoot tissue taken approximately 20 cm above the soil surface</tissue>
    </source>
</reference>
<accession>A0A0A9FJM4</accession>
<sequence length="23" mass="2622">MTIRAVTGRHSESVDKDCFWLAV</sequence>
<dbReference type="AlphaFoldDB" id="A0A0A9FJM4"/>
<protein>
    <submittedName>
        <fullName evidence="1">Uncharacterized protein</fullName>
    </submittedName>
</protein>